<dbReference type="STRING" id="1963.AQJ27_30190"/>
<dbReference type="InterPro" id="IPR024078">
    <property type="entry name" value="LmbE-like_dom_sf"/>
</dbReference>
<sequence length="653" mass="70550">MNQTTRSLLHIVAHQDDDLYFMNPDLVRSLQDGDLVTTVVLTAGEGDGINADTNDPERAALPPDFTGYSTERGCGLRSAYARMATGDRDSRWRREPVDLVPGFAAERFTLADRDGVCLYFLQLHQGAPTDRGRTRIHELWEGALRTQATLPVRGCTVGEVQHVTREQVVGALTALLAHVRPTVVRTMDPDPEHDGGKEEYVCSDHVDHTATAHFALAALTRHREAGHTPVVEHYRAYANRFWGYNLDSAAVSEKAEYLATYAGLDAPQACPHGTCERCGDRQLGPNPFRSTHMRSAAYRYSPTTDWLRLGPDGRLNAFGVLAGRLAFWTETAPASGEWKGPFVLGDGWLAPTLAVTGVPGGPAELVGLRRQSVVGSGVTVDVVHTVQDPDGNGFSGWRTLENPDWSHGDGRRQREVGVPSAAVDGMGRLHVFVRDFAQGISLRRRDTTGAWAPWENLGGSFVQDAGTALTTENGTVELYVPGKNTVWRWYQPEPGGPFTLDDTLKTGRPATGGITAVDSGAGRTCLYYREAGTQQVMAYRQHADGRWPGSGAGLGGHGGTGAVAALWAPERGAREAFLAHRGSRGRPVVSLPDRDKDVSGSHWRESGDMFTHAPAMARDAAGAVVVAVIGTDGLLHVRRQLSPAAGSPLGPWR</sequence>
<gene>
    <name evidence="2" type="ORF">SO3561_05311</name>
</gene>
<keyword evidence="3" id="KW-1185">Reference proteome</keyword>
<accession>A0A250VHY5</accession>
<proteinExistence type="predicted"/>
<dbReference type="PANTHER" id="PTHR12993">
    <property type="entry name" value="N-ACETYLGLUCOSAMINYL-PHOSPHATIDYLINOSITOL DE-N-ACETYLASE-RELATED"/>
    <property type="match status" value="1"/>
</dbReference>
<evidence type="ECO:0000313" key="2">
    <source>
        <dbReference type="EMBL" id="GAX53781.1"/>
    </source>
</evidence>
<dbReference type="EMBL" id="BDQI01000011">
    <property type="protein sequence ID" value="GAX53781.1"/>
    <property type="molecule type" value="Genomic_DNA"/>
</dbReference>
<protein>
    <recommendedName>
        <fullName evidence="4">GlcNAc-PI de-N-acetylase</fullName>
    </recommendedName>
</protein>
<dbReference type="SUPFAM" id="SSF89372">
    <property type="entry name" value="Fucose-specific lectin"/>
    <property type="match status" value="1"/>
</dbReference>
<dbReference type="PANTHER" id="PTHR12993:SF26">
    <property type="entry name" value="1D-MYO-INOSITOL 2-ACETAMIDO-2-DEOXY-ALPHA-D-GLUCOPYRANOSIDE DEACETYLASE"/>
    <property type="match status" value="1"/>
</dbReference>
<comment type="caution">
    <text evidence="2">The sequence shown here is derived from an EMBL/GenBank/DDBJ whole genome shotgun (WGS) entry which is preliminary data.</text>
</comment>
<keyword evidence="1" id="KW-0862">Zinc</keyword>
<dbReference type="RefSeq" id="WP_067375462.1">
    <property type="nucleotide sequence ID" value="NZ_BDQI01000011.1"/>
</dbReference>
<evidence type="ECO:0008006" key="4">
    <source>
        <dbReference type="Google" id="ProtNLM"/>
    </source>
</evidence>
<evidence type="ECO:0000256" key="1">
    <source>
        <dbReference type="ARBA" id="ARBA00022833"/>
    </source>
</evidence>
<dbReference type="GO" id="GO:0016137">
    <property type="term" value="P:glycoside metabolic process"/>
    <property type="evidence" value="ECO:0007669"/>
    <property type="project" value="UniProtKB-ARBA"/>
</dbReference>
<dbReference type="SUPFAM" id="SSF102588">
    <property type="entry name" value="LmbE-like"/>
    <property type="match status" value="1"/>
</dbReference>
<name>A0A250VHY5_STROL</name>
<organism evidence="2 3">
    <name type="scientific">Streptomyces olivochromogenes</name>
    <dbReference type="NCBI Taxonomy" id="1963"/>
    <lineage>
        <taxon>Bacteria</taxon>
        <taxon>Bacillati</taxon>
        <taxon>Actinomycetota</taxon>
        <taxon>Actinomycetes</taxon>
        <taxon>Kitasatosporales</taxon>
        <taxon>Streptomycetaceae</taxon>
        <taxon>Streptomyces</taxon>
    </lineage>
</organism>
<reference evidence="3" key="1">
    <citation type="submission" date="2017-05" db="EMBL/GenBank/DDBJ databases">
        <title>Streptomyces olivochromogenes NBRC 3561 whole genome shotgun sequence.</title>
        <authorList>
            <person name="Dohra H."/>
            <person name="Kodani S."/>
        </authorList>
    </citation>
    <scope>NUCLEOTIDE SEQUENCE [LARGE SCALE GENOMIC DNA]</scope>
    <source>
        <strain evidence="3">NBRC 3561</strain>
    </source>
</reference>
<evidence type="ECO:0000313" key="3">
    <source>
        <dbReference type="Proteomes" id="UP000217446"/>
    </source>
</evidence>
<dbReference type="Gene3D" id="3.40.50.10320">
    <property type="entry name" value="LmbE-like"/>
    <property type="match status" value="1"/>
</dbReference>
<dbReference type="Proteomes" id="UP000217446">
    <property type="component" value="Unassembled WGS sequence"/>
</dbReference>
<dbReference type="InterPro" id="IPR003737">
    <property type="entry name" value="GlcNAc_PI_deacetylase-related"/>
</dbReference>
<dbReference type="AlphaFoldDB" id="A0A250VHY5"/>
<dbReference type="GO" id="GO:0016811">
    <property type="term" value="F:hydrolase activity, acting on carbon-nitrogen (but not peptide) bonds, in linear amides"/>
    <property type="evidence" value="ECO:0007669"/>
    <property type="project" value="TreeGrafter"/>
</dbReference>